<proteinExistence type="predicted"/>
<dbReference type="EMBL" id="CP097503">
    <property type="protein sequence ID" value="URD82281.1"/>
    <property type="molecule type" value="Genomic_DNA"/>
</dbReference>
<protein>
    <submittedName>
        <fullName evidence="1">Uncharacterized protein</fullName>
    </submittedName>
</protein>
<sequence>NRALHSTITLTKTFIFTVSCSIISLIFTGEEEYEDNWLVSRYGLQSQELMLTTTLTRHHHLIMSFLMPLSFY</sequence>
<keyword evidence="2" id="KW-1185">Reference proteome</keyword>
<gene>
    <name evidence="1" type="ORF">MUK42_02595</name>
</gene>
<dbReference type="AlphaFoldDB" id="A0A9E7ETD7"/>
<evidence type="ECO:0000313" key="1">
    <source>
        <dbReference type="EMBL" id="URD82281.1"/>
    </source>
</evidence>
<reference evidence="1" key="1">
    <citation type="submission" date="2022-05" db="EMBL/GenBank/DDBJ databases">
        <title>The Musa troglodytarum L. genome provides insights into the mechanism of non-climacteric behaviour and enrichment of carotenoids.</title>
        <authorList>
            <person name="Wang J."/>
        </authorList>
    </citation>
    <scope>NUCLEOTIDE SEQUENCE</scope>
    <source>
        <tissue evidence="1">Leaf</tissue>
    </source>
</reference>
<dbReference type="Proteomes" id="UP001055439">
    <property type="component" value="Chromosome 10"/>
</dbReference>
<accession>A0A9E7ETD7</accession>
<name>A0A9E7ETD7_9LILI</name>
<feature type="non-terminal residue" evidence="1">
    <location>
        <position position="1"/>
    </location>
</feature>
<organism evidence="1 2">
    <name type="scientific">Musa troglodytarum</name>
    <name type="common">fe'i banana</name>
    <dbReference type="NCBI Taxonomy" id="320322"/>
    <lineage>
        <taxon>Eukaryota</taxon>
        <taxon>Viridiplantae</taxon>
        <taxon>Streptophyta</taxon>
        <taxon>Embryophyta</taxon>
        <taxon>Tracheophyta</taxon>
        <taxon>Spermatophyta</taxon>
        <taxon>Magnoliopsida</taxon>
        <taxon>Liliopsida</taxon>
        <taxon>Zingiberales</taxon>
        <taxon>Musaceae</taxon>
        <taxon>Musa</taxon>
    </lineage>
</organism>
<evidence type="ECO:0000313" key="2">
    <source>
        <dbReference type="Proteomes" id="UP001055439"/>
    </source>
</evidence>